<dbReference type="InterPro" id="IPR058792">
    <property type="entry name" value="Beta-barrel_RND_2"/>
</dbReference>
<dbReference type="PANTHER" id="PTHR30469">
    <property type="entry name" value="MULTIDRUG RESISTANCE PROTEIN MDTA"/>
    <property type="match status" value="1"/>
</dbReference>
<keyword evidence="1" id="KW-0812">Transmembrane</keyword>
<dbReference type="AlphaFoldDB" id="A0A968GJV6"/>
<dbReference type="SUPFAM" id="SSF51230">
    <property type="entry name" value="Single hybrid motif"/>
    <property type="match status" value="1"/>
</dbReference>
<organism evidence="3 4">
    <name type="scientific">Entomospira culicis</name>
    <dbReference type="NCBI Taxonomy" id="2719989"/>
    <lineage>
        <taxon>Bacteria</taxon>
        <taxon>Pseudomonadati</taxon>
        <taxon>Spirochaetota</taxon>
        <taxon>Spirochaetia</taxon>
        <taxon>Spirochaetales</taxon>
        <taxon>Spirochaetaceae</taxon>
        <taxon>Entomospira</taxon>
    </lineage>
</organism>
<evidence type="ECO:0000313" key="4">
    <source>
        <dbReference type="Proteomes" id="UP000778951"/>
    </source>
</evidence>
<dbReference type="InterPro" id="IPR011053">
    <property type="entry name" value="Single_hybrid_motif"/>
</dbReference>
<feature type="domain" description="CusB-like beta-barrel" evidence="2">
    <location>
        <begin position="172"/>
        <end position="240"/>
    </location>
</feature>
<keyword evidence="1" id="KW-0472">Membrane</keyword>
<evidence type="ECO:0000259" key="2">
    <source>
        <dbReference type="Pfam" id="PF25954"/>
    </source>
</evidence>
<evidence type="ECO:0000256" key="1">
    <source>
        <dbReference type="SAM" id="Phobius"/>
    </source>
</evidence>
<evidence type="ECO:0000313" key="3">
    <source>
        <dbReference type="EMBL" id="NIZ69190.1"/>
    </source>
</evidence>
<dbReference type="PANTHER" id="PTHR30469:SF15">
    <property type="entry name" value="HLYD FAMILY OF SECRETION PROTEINS"/>
    <property type="match status" value="1"/>
</dbReference>
<accession>A0A968GJV6</accession>
<dbReference type="RefSeq" id="WP_167695288.1">
    <property type="nucleotide sequence ID" value="NZ_CP118181.1"/>
</dbReference>
<gene>
    <name evidence="3" type="ORF">HCT48_03050</name>
</gene>
<dbReference type="Gene3D" id="2.40.50.100">
    <property type="match status" value="1"/>
</dbReference>
<name>A0A968GJV6_9SPIO</name>
<dbReference type="GO" id="GO:0015562">
    <property type="term" value="F:efflux transmembrane transporter activity"/>
    <property type="evidence" value="ECO:0007669"/>
    <property type="project" value="TreeGrafter"/>
</dbReference>
<dbReference type="Pfam" id="PF25954">
    <property type="entry name" value="Beta-barrel_RND_2"/>
    <property type="match status" value="1"/>
</dbReference>
<dbReference type="Gene3D" id="2.40.420.20">
    <property type="match status" value="2"/>
</dbReference>
<sequence length="376" mass="41185">MMHNTNVNEVKTFRRSSSRSPMALIIILSIIVVAIVGIALYMLMNKNKSNEIIIERKVYSVATQEMQAQEIVDYFKINGDVIATNLINVFPDVQVGRLMSYSVKVGDKVSRNQVIGYIDPSQPGMTYAPNPIRSPIAGTIIALPLDIGTRVASSSVLAQVGNLNSLQIEGFIPERLLGRTALGANVTIHMPAFPDVVSYGKISEIAPAIDVNSRTTLTRIQVSDLPPQMKSGMFVELLIESDRYQDVLVIAQRAVITRGGRYYLFVVSDSEAVAKQRGINVEQRKQAEEEVAPKKGFLAKWKESREEKKRQNMVVTVKDSAPISGWATLIEVELGFSIDGQVVVTQGLEAGDIVIVSGQSDLSNALPVNIVDALEN</sequence>
<dbReference type="Proteomes" id="UP000778951">
    <property type="component" value="Unassembled WGS sequence"/>
</dbReference>
<keyword evidence="1" id="KW-1133">Transmembrane helix</keyword>
<reference evidence="3" key="1">
    <citation type="submission" date="2020-03" db="EMBL/GenBank/DDBJ databases">
        <title>Spirochaetal bacteria isolated from arthropods constitute a novel genus Entomospira genus novum within the order Spirochaetales.</title>
        <authorList>
            <person name="Grana-Miraglia L."/>
            <person name="Sikutova S."/>
            <person name="Fingerle V."/>
            <person name="Sing A."/>
            <person name="Castillo-Ramirez S."/>
            <person name="Margos G."/>
            <person name="Rudolf I."/>
        </authorList>
    </citation>
    <scope>NUCLEOTIDE SEQUENCE</scope>
    <source>
        <strain evidence="3">BR149</strain>
    </source>
</reference>
<proteinExistence type="predicted"/>
<feature type="transmembrane region" description="Helical" evidence="1">
    <location>
        <begin position="21"/>
        <end position="44"/>
    </location>
</feature>
<keyword evidence="4" id="KW-1185">Reference proteome</keyword>
<comment type="caution">
    <text evidence="3">The sequence shown here is derived from an EMBL/GenBank/DDBJ whole genome shotgun (WGS) entry which is preliminary data.</text>
</comment>
<dbReference type="GO" id="GO:1990281">
    <property type="term" value="C:efflux pump complex"/>
    <property type="evidence" value="ECO:0007669"/>
    <property type="project" value="TreeGrafter"/>
</dbReference>
<protein>
    <submittedName>
        <fullName evidence="3">HlyD family efflux transporter periplasmic adaptor subunit</fullName>
    </submittedName>
</protein>
<dbReference type="EMBL" id="JAATLM010000001">
    <property type="protein sequence ID" value="NIZ69190.1"/>
    <property type="molecule type" value="Genomic_DNA"/>
</dbReference>